<feature type="compositionally biased region" description="Acidic residues" evidence="1">
    <location>
        <begin position="43"/>
        <end position="78"/>
    </location>
</feature>
<name>A0A6A4H2W6_9AGAR</name>
<protein>
    <submittedName>
        <fullName evidence="2">Uncharacterized protein</fullName>
    </submittedName>
</protein>
<dbReference type="EMBL" id="ML769614">
    <property type="protein sequence ID" value="KAE9391714.1"/>
    <property type="molecule type" value="Genomic_DNA"/>
</dbReference>
<evidence type="ECO:0000313" key="3">
    <source>
        <dbReference type="Proteomes" id="UP000799118"/>
    </source>
</evidence>
<evidence type="ECO:0000313" key="2">
    <source>
        <dbReference type="EMBL" id="KAE9391714.1"/>
    </source>
</evidence>
<feature type="compositionally biased region" description="Basic and acidic residues" evidence="1">
    <location>
        <begin position="15"/>
        <end position="41"/>
    </location>
</feature>
<evidence type="ECO:0000256" key="1">
    <source>
        <dbReference type="SAM" id="MobiDB-lite"/>
    </source>
</evidence>
<proteinExistence type="predicted"/>
<organism evidence="2 3">
    <name type="scientific">Gymnopus androsaceus JB14</name>
    <dbReference type="NCBI Taxonomy" id="1447944"/>
    <lineage>
        <taxon>Eukaryota</taxon>
        <taxon>Fungi</taxon>
        <taxon>Dikarya</taxon>
        <taxon>Basidiomycota</taxon>
        <taxon>Agaricomycotina</taxon>
        <taxon>Agaricomycetes</taxon>
        <taxon>Agaricomycetidae</taxon>
        <taxon>Agaricales</taxon>
        <taxon>Marasmiineae</taxon>
        <taxon>Omphalotaceae</taxon>
        <taxon>Gymnopus</taxon>
    </lineage>
</organism>
<dbReference type="Proteomes" id="UP000799118">
    <property type="component" value="Unassembled WGS sequence"/>
</dbReference>
<gene>
    <name evidence="2" type="ORF">BT96DRAFT_1001013</name>
</gene>
<reference evidence="2" key="1">
    <citation type="journal article" date="2019" name="Environ. Microbiol.">
        <title>Fungal ecological strategies reflected in gene transcription - a case study of two litter decomposers.</title>
        <authorList>
            <person name="Barbi F."/>
            <person name="Kohler A."/>
            <person name="Barry K."/>
            <person name="Baskaran P."/>
            <person name="Daum C."/>
            <person name="Fauchery L."/>
            <person name="Ihrmark K."/>
            <person name="Kuo A."/>
            <person name="LaButti K."/>
            <person name="Lipzen A."/>
            <person name="Morin E."/>
            <person name="Grigoriev I.V."/>
            <person name="Henrissat B."/>
            <person name="Lindahl B."/>
            <person name="Martin F."/>
        </authorList>
    </citation>
    <scope>NUCLEOTIDE SEQUENCE</scope>
    <source>
        <strain evidence="2">JB14</strain>
    </source>
</reference>
<accession>A0A6A4H2W6</accession>
<feature type="compositionally biased region" description="Low complexity" evidence="1">
    <location>
        <begin position="103"/>
        <end position="113"/>
    </location>
</feature>
<sequence>MSRFFNNFSLGAQFRRRDPEGKKDIEKGPDVLTEEHEHGSSQDELDDTELDLEEENEEDEVIEDHDEDHDEVMEDHDEELEHHEELEQEDTTNDRSFHRRRSSTASLSSQQLQSTFIIVQGLHQNGFSS</sequence>
<feature type="compositionally biased region" description="Polar residues" evidence="1">
    <location>
        <begin position="1"/>
        <end position="10"/>
    </location>
</feature>
<keyword evidence="3" id="KW-1185">Reference proteome</keyword>
<dbReference type="AlphaFoldDB" id="A0A6A4H2W6"/>
<feature type="region of interest" description="Disordered" evidence="1">
    <location>
        <begin position="1"/>
        <end position="113"/>
    </location>
</feature>